<reference evidence="2 3" key="1">
    <citation type="journal article" date="2023" name="G3 (Bethesda)">
        <title>A chromosome-length genome assembly and annotation of blackberry (Rubus argutus, cv. 'Hillquist').</title>
        <authorList>
            <person name="Bruna T."/>
            <person name="Aryal R."/>
            <person name="Dudchenko O."/>
            <person name="Sargent D.J."/>
            <person name="Mead D."/>
            <person name="Buti M."/>
            <person name="Cavallini A."/>
            <person name="Hytonen T."/>
            <person name="Andres J."/>
            <person name="Pham M."/>
            <person name="Weisz D."/>
            <person name="Mascagni F."/>
            <person name="Usai G."/>
            <person name="Natali L."/>
            <person name="Bassil N."/>
            <person name="Fernandez G.E."/>
            <person name="Lomsadze A."/>
            <person name="Armour M."/>
            <person name="Olukolu B."/>
            <person name="Poorten T."/>
            <person name="Britton C."/>
            <person name="Davik J."/>
            <person name="Ashrafi H."/>
            <person name="Aiden E.L."/>
            <person name="Borodovsky M."/>
            <person name="Worthington M."/>
        </authorList>
    </citation>
    <scope>NUCLEOTIDE SEQUENCE [LARGE SCALE GENOMIC DNA]</scope>
    <source>
        <strain evidence="2">PI 553951</strain>
    </source>
</reference>
<dbReference type="AlphaFoldDB" id="A0AAW1VU80"/>
<dbReference type="EMBL" id="JBEDUW010000007">
    <property type="protein sequence ID" value="KAK9911385.1"/>
    <property type="molecule type" value="Genomic_DNA"/>
</dbReference>
<evidence type="ECO:0000256" key="1">
    <source>
        <dbReference type="SAM" id="MobiDB-lite"/>
    </source>
</evidence>
<accession>A0AAW1VU80</accession>
<evidence type="ECO:0000313" key="2">
    <source>
        <dbReference type="EMBL" id="KAK9911385.1"/>
    </source>
</evidence>
<organism evidence="2 3">
    <name type="scientific">Rubus argutus</name>
    <name type="common">Southern blackberry</name>
    <dbReference type="NCBI Taxonomy" id="59490"/>
    <lineage>
        <taxon>Eukaryota</taxon>
        <taxon>Viridiplantae</taxon>
        <taxon>Streptophyta</taxon>
        <taxon>Embryophyta</taxon>
        <taxon>Tracheophyta</taxon>
        <taxon>Spermatophyta</taxon>
        <taxon>Magnoliopsida</taxon>
        <taxon>eudicotyledons</taxon>
        <taxon>Gunneridae</taxon>
        <taxon>Pentapetalae</taxon>
        <taxon>rosids</taxon>
        <taxon>fabids</taxon>
        <taxon>Rosales</taxon>
        <taxon>Rosaceae</taxon>
        <taxon>Rosoideae</taxon>
        <taxon>Rosoideae incertae sedis</taxon>
        <taxon>Rubus</taxon>
    </lineage>
</organism>
<gene>
    <name evidence="2" type="ORF">M0R45_035301</name>
</gene>
<feature type="region of interest" description="Disordered" evidence="1">
    <location>
        <begin position="116"/>
        <end position="162"/>
    </location>
</feature>
<sequence>MERELKDVKLLAASPPGENKDLTIYIEEGELIAVEPKEIYKFQLGPDDENLTLQIDKDLQIHIQGRDIRVVELREKFKFPLGSAREDENPVLQINEDQEIYIPRVPVKEELKEHLRLGSGSSKGENLAQQLHEFSIPAGGSGKSTDAPPATMFYLPSDDDSE</sequence>
<comment type="caution">
    <text evidence="2">The sequence shown here is derived from an EMBL/GenBank/DDBJ whole genome shotgun (WGS) entry which is preliminary data.</text>
</comment>
<keyword evidence="3" id="KW-1185">Reference proteome</keyword>
<feature type="compositionally biased region" description="Polar residues" evidence="1">
    <location>
        <begin position="119"/>
        <end position="129"/>
    </location>
</feature>
<protein>
    <submittedName>
        <fullName evidence="2">Uncharacterized protein</fullName>
    </submittedName>
</protein>
<dbReference type="Proteomes" id="UP001457282">
    <property type="component" value="Unassembled WGS sequence"/>
</dbReference>
<name>A0AAW1VU80_RUBAR</name>
<proteinExistence type="predicted"/>
<evidence type="ECO:0000313" key="3">
    <source>
        <dbReference type="Proteomes" id="UP001457282"/>
    </source>
</evidence>